<keyword evidence="2" id="KW-0812">Transmembrane</keyword>
<dbReference type="InParanoid" id="A0A066VGV9"/>
<evidence type="ECO:0000313" key="4">
    <source>
        <dbReference type="Proteomes" id="UP000027361"/>
    </source>
</evidence>
<dbReference type="EMBL" id="JMSN01000103">
    <property type="protein sequence ID" value="KDN39538.1"/>
    <property type="molecule type" value="Genomic_DNA"/>
</dbReference>
<feature type="region of interest" description="Disordered" evidence="1">
    <location>
        <begin position="118"/>
        <end position="161"/>
    </location>
</feature>
<accession>A0A066VGV9</accession>
<proteinExistence type="predicted"/>
<feature type="compositionally biased region" description="Basic and acidic residues" evidence="1">
    <location>
        <begin position="140"/>
        <end position="152"/>
    </location>
</feature>
<evidence type="ECO:0000313" key="3">
    <source>
        <dbReference type="EMBL" id="KDN39538.1"/>
    </source>
</evidence>
<comment type="caution">
    <text evidence="3">The sequence shown here is derived from an EMBL/GenBank/DDBJ whole genome shotgun (WGS) entry which is preliminary data.</text>
</comment>
<keyword evidence="2" id="KW-1133">Transmembrane helix</keyword>
<evidence type="ECO:0000256" key="1">
    <source>
        <dbReference type="SAM" id="MobiDB-lite"/>
    </source>
</evidence>
<sequence length="206" mass="21915">MRSPPHRGSSDINAIPSAVILPLYSFALVVVVVVVVVVAAAAGVVVAGVVAVGLVGSTATACLACFTQACVCACVCVSGQSQVTLSSLVCGAKRNSLAIRTKRQHRRRFDRSLSFVTSHRDRHGTPRPVSCSPLSATKQQADRRVTSEREQTTRPFLGDSQPAVDLNPTLRHTTGLFAVVFHCQRGKGVWGLRIAVTFTPSTVHID</sequence>
<dbReference type="HOGENOM" id="CLU_1332744_0_0_1"/>
<dbReference type="RefSeq" id="XP_013241060.1">
    <property type="nucleotide sequence ID" value="XM_013385606.1"/>
</dbReference>
<keyword evidence="4" id="KW-1185">Reference proteome</keyword>
<name>A0A066VGV9_TILAU</name>
<dbReference type="AlphaFoldDB" id="A0A066VGV9"/>
<protein>
    <submittedName>
        <fullName evidence="3">Uncharacterized protein</fullName>
    </submittedName>
</protein>
<organism evidence="3 4">
    <name type="scientific">Tilletiaria anomala (strain ATCC 24038 / CBS 436.72 / UBC 951)</name>
    <dbReference type="NCBI Taxonomy" id="1037660"/>
    <lineage>
        <taxon>Eukaryota</taxon>
        <taxon>Fungi</taxon>
        <taxon>Dikarya</taxon>
        <taxon>Basidiomycota</taxon>
        <taxon>Ustilaginomycotina</taxon>
        <taxon>Exobasidiomycetes</taxon>
        <taxon>Georgefischeriales</taxon>
        <taxon>Tilletiariaceae</taxon>
        <taxon>Tilletiaria</taxon>
    </lineage>
</organism>
<dbReference type="GeneID" id="25261250"/>
<feature type="transmembrane region" description="Helical" evidence="2">
    <location>
        <begin position="21"/>
        <end position="54"/>
    </location>
</feature>
<gene>
    <name evidence="3" type="ORF">K437DRAFT_10576</name>
</gene>
<keyword evidence="2" id="KW-0472">Membrane</keyword>
<dbReference type="Proteomes" id="UP000027361">
    <property type="component" value="Unassembled WGS sequence"/>
</dbReference>
<evidence type="ECO:0000256" key="2">
    <source>
        <dbReference type="SAM" id="Phobius"/>
    </source>
</evidence>
<reference evidence="3 4" key="1">
    <citation type="submission" date="2014-05" db="EMBL/GenBank/DDBJ databases">
        <title>Draft genome sequence of a rare smut relative, Tilletiaria anomala UBC 951.</title>
        <authorList>
            <consortium name="DOE Joint Genome Institute"/>
            <person name="Toome M."/>
            <person name="Kuo A."/>
            <person name="Henrissat B."/>
            <person name="Lipzen A."/>
            <person name="Tritt A."/>
            <person name="Yoshinaga Y."/>
            <person name="Zane M."/>
            <person name="Barry K."/>
            <person name="Grigoriev I.V."/>
            <person name="Spatafora J.W."/>
            <person name="Aimea M.C."/>
        </authorList>
    </citation>
    <scope>NUCLEOTIDE SEQUENCE [LARGE SCALE GENOMIC DNA]</scope>
    <source>
        <strain evidence="3 4">UBC 951</strain>
    </source>
</reference>